<evidence type="ECO:0000256" key="1">
    <source>
        <dbReference type="ARBA" id="ARBA00001970"/>
    </source>
</evidence>
<dbReference type="Pfam" id="PF01292">
    <property type="entry name" value="Ni_hydr_CYTB"/>
    <property type="match status" value="1"/>
</dbReference>
<accession>A0AAE2ZNY9</accession>
<dbReference type="PANTHER" id="PTHR30529:SF1">
    <property type="entry name" value="CYTOCHROME B561 HOMOLOG 2"/>
    <property type="match status" value="1"/>
</dbReference>
<evidence type="ECO:0000256" key="8">
    <source>
        <dbReference type="ARBA" id="ARBA00022982"/>
    </source>
</evidence>
<comment type="similarity">
    <text evidence="12">Belongs to the cytochrome b561 family.</text>
</comment>
<evidence type="ECO:0000313" key="16">
    <source>
        <dbReference type="Proteomes" id="UP001196509"/>
    </source>
</evidence>
<sequence>MMIKSTPAAYGAVAIALHWTIALFIVIALASGFAADQIGSDAYAALRVHVACGLAAGILTLVRIGWWWLADKKPDAAPNTEGVKGVLSRSVHILLVIIPLGMLASGVGMMVLSGAGSVLFGLVSGPLPDFDRFLPRGPHGAGAFALLALLVAHVAAALYHQYVLRDDLFKRMSLRRS</sequence>
<evidence type="ECO:0000313" key="15">
    <source>
        <dbReference type="EMBL" id="MBW8637753.1"/>
    </source>
</evidence>
<dbReference type="PANTHER" id="PTHR30529">
    <property type="entry name" value="CYTOCHROME B561"/>
    <property type="match status" value="1"/>
</dbReference>
<dbReference type="RefSeq" id="WP_220228435.1">
    <property type="nucleotide sequence ID" value="NZ_JAICBX010000002.1"/>
</dbReference>
<keyword evidence="16" id="KW-1185">Reference proteome</keyword>
<organism evidence="15 16">
    <name type="scientific">Flavimaribacter sediminis</name>
    <dbReference type="NCBI Taxonomy" id="2865987"/>
    <lineage>
        <taxon>Bacteria</taxon>
        <taxon>Pseudomonadati</taxon>
        <taxon>Pseudomonadota</taxon>
        <taxon>Alphaproteobacteria</taxon>
        <taxon>Hyphomicrobiales</taxon>
        <taxon>Rhizobiaceae</taxon>
        <taxon>Flavimaribacter</taxon>
    </lineage>
</organism>
<evidence type="ECO:0000256" key="12">
    <source>
        <dbReference type="ARBA" id="ARBA00037975"/>
    </source>
</evidence>
<evidence type="ECO:0000256" key="7">
    <source>
        <dbReference type="ARBA" id="ARBA00022723"/>
    </source>
</evidence>
<protein>
    <submittedName>
        <fullName evidence="15">Cytochrome b/b6 domain-containing protein</fullName>
    </submittedName>
</protein>
<evidence type="ECO:0000256" key="2">
    <source>
        <dbReference type="ARBA" id="ARBA00004651"/>
    </source>
</evidence>
<comment type="cofactor">
    <cofactor evidence="1">
        <name>heme b</name>
        <dbReference type="ChEBI" id="CHEBI:60344"/>
    </cofactor>
</comment>
<evidence type="ECO:0000256" key="6">
    <source>
        <dbReference type="ARBA" id="ARBA00022692"/>
    </source>
</evidence>
<dbReference type="GO" id="GO:0022904">
    <property type="term" value="P:respiratory electron transport chain"/>
    <property type="evidence" value="ECO:0007669"/>
    <property type="project" value="InterPro"/>
</dbReference>
<keyword evidence="3" id="KW-0813">Transport</keyword>
<dbReference type="GO" id="GO:0009055">
    <property type="term" value="F:electron transfer activity"/>
    <property type="evidence" value="ECO:0007669"/>
    <property type="project" value="InterPro"/>
</dbReference>
<evidence type="ECO:0000256" key="3">
    <source>
        <dbReference type="ARBA" id="ARBA00022448"/>
    </source>
</evidence>
<keyword evidence="8" id="KW-0249">Electron transport</keyword>
<proteinExistence type="inferred from homology"/>
<dbReference type="EMBL" id="JAICBX010000002">
    <property type="protein sequence ID" value="MBW8637753.1"/>
    <property type="molecule type" value="Genomic_DNA"/>
</dbReference>
<keyword evidence="4" id="KW-1003">Cell membrane</keyword>
<dbReference type="InterPro" id="IPR016174">
    <property type="entry name" value="Di-haem_cyt_TM"/>
</dbReference>
<evidence type="ECO:0000256" key="10">
    <source>
        <dbReference type="ARBA" id="ARBA00023004"/>
    </source>
</evidence>
<feature type="transmembrane region" description="Helical" evidence="13">
    <location>
        <begin position="90"/>
        <end position="123"/>
    </location>
</feature>
<keyword evidence="11 13" id="KW-0472">Membrane</keyword>
<dbReference type="GO" id="GO:0020037">
    <property type="term" value="F:heme binding"/>
    <property type="evidence" value="ECO:0007669"/>
    <property type="project" value="TreeGrafter"/>
</dbReference>
<dbReference type="InterPro" id="IPR011577">
    <property type="entry name" value="Cyt_b561_bac/Ni-Hgenase"/>
</dbReference>
<gene>
    <name evidence="15" type="ORF">K1W69_11195</name>
</gene>
<evidence type="ECO:0000256" key="4">
    <source>
        <dbReference type="ARBA" id="ARBA00022475"/>
    </source>
</evidence>
<evidence type="ECO:0000259" key="14">
    <source>
        <dbReference type="Pfam" id="PF01292"/>
    </source>
</evidence>
<evidence type="ECO:0000256" key="11">
    <source>
        <dbReference type="ARBA" id="ARBA00023136"/>
    </source>
</evidence>
<comment type="caution">
    <text evidence="15">The sequence shown here is derived from an EMBL/GenBank/DDBJ whole genome shotgun (WGS) entry which is preliminary data.</text>
</comment>
<keyword evidence="7" id="KW-0479">Metal-binding</keyword>
<dbReference type="GO" id="GO:0005886">
    <property type="term" value="C:plasma membrane"/>
    <property type="evidence" value="ECO:0007669"/>
    <property type="project" value="UniProtKB-SubCell"/>
</dbReference>
<dbReference type="AlphaFoldDB" id="A0AAE2ZNY9"/>
<comment type="subcellular location">
    <subcellularLocation>
        <location evidence="2">Cell membrane</location>
        <topology evidence="2">Multi-pass membrane protein</topology>
    </subcellularLocation>
</comment>
<evidence type="ECO:0000256" key="9">
    <source>
        <dbReference type="ARBA" id="ARBA00022989"/>
    </source>
</evidence>
<evidence type="ECO:0000256" key="13">
    <source>
        <dbReference type="SAM" id="Phobius"/>
    </source>
</evidence>
<dbReference type="InterPro" id="IPR052168">
    <property type="entry name" value="Cytochrome_b561_oxidase"/>
</dbReference>
<keyword evidence="5" id="KW-0349">Heme</keyword>
<keyword evidence="10" id="KW-0408">Iron</keyword>
<feature type="domain" description="Cytochrome b561 bacterial/Ni-hydrogenase" evidence="14">
    <location>
        <begin position="10"/>
        <end position="172"/>
    </location>
</feature>
<dbReference type="Proteomes" id="UP001196509">
    <property type="component" value="Unassembled WGS sequence"/>
</dbReference>
<dbReference type="SUPFAM" id="SSF81342">
    <property type="entry name" value="Transmembrane di-heme cytochromes"/>
    <property type="match status" value="1"/>
</dbReference>
<keyword evidence="6 13" id="KW-0812">Transmembrane</keyword>
<feature type="transmembrane region" description="Helical" evidence="13">
    <location>
        <begin position="143"/>
        <end position="164"/>
    </location>
</feature>
<evidence type="ECO:0000256" key="5">
    <source>
        <dbReference type="ARBA" id="ARBA00022617"/>
    </source>
</evidence>
<dbReference type="GO" id="GO:0046872">
    <property type="term" value="F:metal ion binding"/>
    <property type="evidence" value="ECO:0007669"/>
    <property type="project" value="UniProtKB-KW"/>
</dbReference>
<reference evidence="15" key="1">
    <citation type="submission" date="2021-08" db="EMBL/GenBank/DDBJ databases">
        <title>Hoeflea bacterium WL0058 sp. nov., isolated from the sediment.</title>
        <authorList>
            <person name="Wang L."/>
            <person name="Zhang D."/>
        </authorList>
    </citation>
    <scope>NUCLEOTIDE SEQUENCE</scope>
    <source>
        <strain evidence="15">WL0058</strain>
    </source>
</reference>
<feature type="transmembrane region" description="Helical" evidence="13">
    <location>
        <begin position="44"/>
        <end position="69"/>
    </location>
</feature>
<name>A0AAE2ZNY9_9HYPH</name>
<keyword evidence="9 13" id="KW-1133">Transmembrane helix</keyword>